<dbReference type="Pfam" id="PF00106">
    <property type="entry name" value="adh_short"/>
    <property type="match status" value="1"/>
</dbReference>
<dbReference type="STRING" id="543728.Vapar_0817"/>
<accession>C5CMG9</accession>
<dbReference type="Gene3D" id="3.40.50.720">
    <property type="entry name" value="NAD(P)-binding Rossmann-like Domain"/>
    <property type="match status" value="1"/>
</dbReference>
<dbReference type="eggNOG" id="COG1028">
    <property type="taxonomic scope" value="Bacteria"/>
</dbReference>
<gene>
    <name evidence="1" type="ordered locus">Vapar_0817</name>
</gene>
<dbReference type="HOGENOM" id="CLU_010194_17_0_4"/>
<dbReference type="InterPro" id="IPR036291">
    <property type="entry name" value="NAD(P)-bd_dom_sf"/>
</dbReference>
<name>C5CMG9_VARPS</name>
<dbReference type="KEGG" id="vap:Vapar_0817"/>
<dbReference type="PANTHER" id="PTHR43431">
    <property type="entry name" value="OXIDOREDUCTASE, SHORT CHAIN DEHYDROGENASE/REDUCTASE FAMILY (AFU_ORTHOLOGUE AFUA_5G14000)"/>
    <property type="match status" value="1"/>
</dbReference>
<dbReference type="PRINTS" id="PR00081">
    <property type="entry name" value="GDHRDH"/>
</dbReference>
<dbReference type="InterPro" id="IPR002347">
    <property type="entry name" value="SDR_fam"/>
</dbReference>
<dbReference type="CDD" id="cd05373">
    <property type="entry name" value="SDR_c10"/>
    <property type="match status" value="1"/>
</dbReference>
<protein>
    <submittedName>
        <fullName evidence="1">Short-chain dehydrogenase/reductase SDR</fullName>
    </submittedName>
</protein>
<sequence length="270" mass="29079">MSSLPPEGALACLGRPGAALVTMALTKAALIVGAGDATGGAIARRFAREGYAACVTRRSLDKLQPLVAQIEAAGGRAHAFACDARKEEEVVALVEQIESTIGPIEVMVFNIGANVPESILAETARKYFKVWEMACFSGFLNGREVARRMVARAMPKSGHRGTIIFTGATASLRGAANFGAFSGAKMALRALAQSMARELGPEGIHVAHVVVDGAIDTEFIRSNFPERYALKQSDGILNPEHIADSYWMLHSQPRDAWTHELDLRPWSEKF</sequence>
<dbReference type="PANTHER" id="PTHR43431:SF7">
    <property type="entry name" value="OXIDOREDUCTASE, SHORT CHAIN DEHYDROGENASE_REDUCTASE FAMILY (AFU_ORTHOLOGUE AFUA_5G14000)"/>
    <property type="match status" value="1"/>
</dbReference>
<dbReference type="EMBL" id="CP001635">
    <property type="protein sequence ID" value="ACS17470.1"/>
    <property type="molecule type" value="Genomic_DNA"/>
</dbReference>
<proteinExistence type="predicted"/>
<dbReference type="OrthoDB" id="5513072at2"/>
<organism evidence="1">
    <name type="scientific">Variovorax paradoxus (strain S110)</name>
    <dbReference type="NCBI Taxonomy" id="543728"/>
    <lineage>
        <taxon>Bacteria</taxon>
        <taxon>Pseudomonadati</taxon>
        <taxon>Pseudomonadota</taxon>
        <taxon>Betaproteobacteria</taxon>
        <taxon>Burkholderiales</taxon>
        <taxon>Comamonadaceae</taxon>
        <taxon>Variovorax</taxon>
    </lineage>
</organism>
<dbReference type="AlphaFoldDB" id="C5CMG9"/>
<evidence type="ECO:0000313" key="1">
    <source>
        <dbReference type="EMBL" id="ACS17470.1"/>
    </source>
</evidence>
<dbReference type="SUPFAM" id="SSF51735">
    <property type="entry name" value="NAD(P)-binding Rossmann-fold domains"/>
    <property type="match status" value="1"/>
</dbReference>
<reference evidence="1" key="1">
    <citation type="submission" date="2009-06" db="EMBL/GenBank/DDBJ databases">
        <title>Complete sequence of chromosome 1 of Variovorax paradoxus S110.</title>
        <authorList>
            <consortium name="US DOE Joint Genome Institute"/>
            <person name="Lucas S."/>
            <person name="Copeland A."/>
            <person name="Lapidus A."/>
            <person name="Glavina del Rio T."/>
            <person name="Tice H."/>
            <person name="Bruce D."/>
            <person name="Goodwin L."/>
            <person name="Pitluck S."/>
            <person name="Chertkov O."/>
            <person name="Brettin T."/>
            <person name="Detter J.C."/>
            <person name="Han C."/>
            <person name="Larimer F."/>
            <person name="Land M."/>
            <person name="Hauser L."/>
            <person name="Kyrpides N."/>
            <person name="Ovchinnikova G."/>
            <person name="Orwin P."/>
            <person name="Leadbetter J.R."/>
            <person name="Spain J.C."/>
            <person name="Han J.I."/>
        </authorList>
    </citation>
    <scope>NUCLEOTIDE SEQUENCE</scope>
    <source>
        <strain evidence="1">S110</strain>
    </source>
</reference>